<evidence type="ECO:0000313" key="3">
    <source>
        <dbReference type="Proteomes" id="UP000030688"/>
    </source>
</evidence>
<evidence type="ECO:0000313" key="2">
    <source>
        <dbReference type="EMBL" id="EUR72874.1"/>
    </source>
</evidence>
<dbReference type="Proteomes" id="UP000030688">
    <property type="component" value="Unassembled WGS sequence"/>
</dbReference>
<gene>
    <name evidence="2" type="ORF">PFBG_02077</name>
</gene>
<organism evidence="2 3">
    <name type="scientific">Plasmodium falciparum (isolate 7G8)</name>
    <dbReference type="NCBI Taxonomy" id="57266"/>
    <lineage>
        <taxon>Eukaryota</taxon>
        <taxon>Sar</taxon>
        <taxon>Alveolata</taxon>
        <taxon>Apicomplexa</taxon>
        <taxon>Aconoidasida</taxon>
        <taxon>Haemosporida</taxon>
        <taxon>Plasmodiidae</taxon>
        <taxon>Plasmodium</taxon>
        <taxon>Plasmodium (Laverania)</taxon>
    </lineage>
</organism>
<keyword evidence="1" id="KW-0472">Membrane</keyword>
<name>W7FGK6_PLAF8</name>
<reference evidence="3" key="1">
    <citation type="submission" date="2007-11" db="EMBL/GenBank/DDBJ databases">
        <authorList>
            <consortium name="The Broad Institute Genome Sequencing Platform"/>
            <person name="Volkman S.K."/>
            <person name="Daily J.P."/>
            <person name="Sarr O."/>
            <person name="Ndiaye D."/>
            <person name="Ndir O."/>
            <person name="Mboup S."/>
            <person name="Lukens A."/>
            <person name="Stange-Thomann N."/>
            <person name="Mauceli E."/>
            <person name="Gnerre S."/>
            <person name="Jaffe D."/>
            <person name="Zainoun J."/>
            <person name="Wiegand R.C."/>
            <person name="Birren B."/>
            <person name="Galagan J."/>
            <person name="Lander E."/>
            <person name="Wirth D.F."/>
        </authorList>
    </citation>
    <scope>NUCLEOTIDE SEQUENCE [LARGE SCALE GENOMIC DNA]</scope>
    <source>
        <strain evidence="3">7G8</strain>
    </source>
</reference>
<feature type="transmembrane region" description="Helical" evidence="1">
    <location>
        <begin position="24"/>
        <end position="48"/>
    </location>
</feature>
<sequence length="81" mass="9578">MQNLNMYIYKQLNIFTNKYVRGDIGVGVLVGVFSFTILFSFYVQLNIFNYSCEKEKRKSAGKNKKYSMICKFEIRLLNKDL</sequence>
<proteinExistence type="predicted"/>
<reference evidence="2 3" key="2">
    <citation type="submission" date="2013-02" db="EMBL/GenBank/DDBJ databases">
        <title>The Genome Sequence of Plasmodium falciparum 7G8.</title>
        <authorList>
            <consortium name="The Broad Institute Genome Sequencing Platform"/>
            <consortium name="The Broad Institute Genome Sequencing Center for Infectious Disease"/>
            <person name="Neafsey D."/>
            <person name="Cheeseman I."/>
            <person name="Volkman S."/>
            <person name="Adams J."/>
            <person name="Walker B."/>
            <person name="Young S.K."/>
            <person name="Zeng Q."/>
            <person name="Gargeya S."/>
            <person name="Fitzgerald M."/>
            <person name="Haas B."/>
            <person name="Abouelleil A."/>
            <person name="Alvarado L."/>
            <person name="Arachchi H.M."/>
            <person name="Berlin A.M."/>
            <person name="Chapman S.B."/>
            <person name="Dewar J."/>
            <person name="Goldberg J."/>
            <person name="Griggs A."/>
            <person name="Gujja S."/>
            <person name="Hansen M."/>
            <person name="Howarth C."/>
            <person name="Imamovic A."/>
            <person name="Larimer J."/>
            <person name="McCowan C."/>
            <person name="Murphy C."/>
            <person name="Neiman D."/>
            <person name="Pearson M."/>
            <person name="Priest M."/>
            <person name="Roberts A."/>
            <person name="Saif S."/>
            <person name="Shea T."/>
            <person name="Sisk P."/>
            <person name="Sykes S."/>
            <person name="Wortman J."/>
            <person name="Nusbaum C."/>
            <person name="Birren B."/>
        </authorList>
    </citation>
    <scope>NUCLEOTIDE SEQUENCE [LARGE SCALE GENOMIC DNA]</scope>
    <source>
        <strain evidence="2 3">7G8</strain>
    </source>
</reference>
<protein>
    <submittedName>
        <fullName evidence="2">Uncharacterized protein</fullName>
    </submittedName>
</protein>
<evidence type="ECO:0000256" key="1">
    <source>
        <dbReference type="SAM" id="Phobius"/>
    </source>
</evidence>
<dbReference type="AlphaFoldDB" id="W7FGK6"/>
<keyword evidence="1" id="KW-1133">Transmembrane helix</keyword>
<keyword evidence="1" id="KW-0812">Transmembrane</keyword>
<dbReference type="EMBL" id="KE123609">
    <property type="protein sequence ID" value="EUR72874.1"/>
    <property type="molecule type" value="Genomic_DNA"/>
</dbReference>
<accession>W7FGK6</accession>